<protein>
    <submittedName>
        <fullName evidence="4">DUF4880 domain-containing protein</fullName>
    </submittedName>
</protein>
<keyword evidence="1" id="KW-1133">Transmembrane helix</keyword>
<evidence type="ECO:0000256" key="1">
    <source>
        <dbReference type="SAM" id="Phobius"/>
    </source>
</evidence>
<sequence>MNARPQEFDAIDREAAQWVDRMNRPLHDAEVAAEFDRWIMQDPRHVESYARFQALWQSGGLQNALDAAAAGELDSADAEDTDVPNWAAQAWRQFAGFAAVALCFVVLVSFGARALVTEADYAATRGATRDVLLPDGSKVRMSGGARMSVRLTPWSREVALQSGEVFFDVAHEKLRTFSVHTGTSSVTVLGTAFDIDMVDRETRVVRVYRGLVSVDAGAGRQWRLPAGNGIEVGGGGVRSLGDVRGDHPGWIDGWFDADDTSVQRLVQRMNRGSDLPVVLDDPALGTLPVTGRFQISQPEMVLEALAAIHDLHWRREKARYVLSR</sequence>
<feature type="domain" description="FecR protein" evidence="2">
    <location>
        <begin position="121"/>
        <end position="212"/>
    </location>
</feature>
<evidence type="ECO:0000259" key="3">
    <source>
        <dbReference type="Pfam" id="PF16220"/>
    </source>
</evidence>
<proteinExistence type="predicted"/>
<dbReference type="Gene3D" id="3.55.50.30">
    <property type="match status" value="1"/>
</dbReference>
<keyword evidence="1" id="KW-0812">Transmembrane</keyword>
<dbReference type="GO" id="GO:0016989">
    <property type="term" value="F:sigma factor antagonist activity"/>
    <property type="evidence" value="ECO:0007669"/>
    <property type="project" value="TreeGrafter"/>
</dbReference>
<dbReference type="PANTHER" id="PTHR30273:SF2">
    <property type="entry name" value="PROTEIN FECR"/>
    <property type="match status" value="1"/>
</dbReference>
<dbReference type="InterPro" id="IPR012373">
    <property type="entry name" value="Ferrdict_sens_TM"/>
</dbReference>
<dbReference type="PANTHER" id="PTHR30273">
    <property type="entry name" value="PERIPLASMIC SIGNAL SENSOR AND SIGMA FACTOR ACTIVATOR FECR-RELATED"/>
    <property type="match status" value="1"/>
</dbReference>
<dbReference type="EMBL" id="QFPX01000005">
    <property type="protein sequence ID" value="PZQ55903.1"/>
    <property type="molecule type" value="Genomic_DNA"/>
</dbReference>
<dbReference type="Proteomes" id="UP000249082">
    <property type="component" value="Unassembled WGS sequence"/>
</dbReference>
<dbReference type="Gene3D" id="2.60.120.1440">
    <property type="match status" value="1"/>
</dbReference>
<evidence type="ECO:0000259" key="2">
    <source>
        <dbReference type="Pfam" id="PF04773"/>
    </source>
</evidence>
<dbReference type="Pfam" id="PF04773">
    <property type="entry name" value="FecR"/>
    <property type="match status" value="1"/>
</dbReference>
<name>A0A2W5QMM0_9SPHN</name>
<reference evidence="4 5" key="1">
    <citation type="submission" date="2017-08" db="EMBL/GenBank/DDBJ databases">
        <title>Infants hospitalized years apart are colonized by the same room-sourced microbial strains.</title>
        <authorList>
            <person name="Brooks B."/>
            <person name="Olm M.R."/>
            <person name="Firek B.A."/>
            <person name="Baker R."/>
            <person name="Thomas B.C."/>
            <person name="Morowitz M.J."/>
            <person name="Banfield J.F."/>
        </authorList>
    </citation>
    <scope>NUCLEOTIDE SEQUENCE [LARGE SCALE GENOMIC DNA]</scope>
    <source>
        <strain evidence="4">S2_005_002_R2_33</strain>
    </source>
</reference>
<evidence type="ECO:0000313" key="4">
    <source>
        <dbReference type="EMBL" id="PZQ55903.1"/>
    </source>
</evidence>
<dbReference type="Pfam" id="PF16220">
    <property type="entry name" value="DUF4880"/>
    <property type="match status" value="1"/>
</dbReference>
<comment type="caution">
    <text evidence="4">The sequence shown here is derived from an EMBL/GenBank/DDBJ whole genome shotgun (WGS) entry which is preliminary data.</text>
</comment>
<keyword evidence="1" id="KW-0472">Membrane</keyword>
<dbReference type="PIRSF" id="PIRSF018266">
    <property type="entry name" value="FecR"/>
    <property type="match status" value="1"/>
</dbReference>
<feature type="domain" description="FecR N-terminal" evidence="3">
    <location>
        <begin position="13"/>
        <end position="55"/>
    </location>
</feature>
<organism evidence="4 5">
    <name type="scientific">Novosphingobium pentaromativorans</name>
    <dbReference type="NCBI Taxonomy" id="205844"/>
    <lineage>
        <taxon>Bacteria</taxon>
        <taxon>Pseudomonadati</taxon>
        <taxon>Pseudomonadota</taxon>
        <taxon>Alphaproteobacteria</taxon>
        <taxon>Sphingomonadales</taxon>
        <taxon>Sphingomonadaceae</taxon>
        <taxon>Novosphingobium</taxon>
    </lineage>
</organism>
<feature type="transmembrane region" description="Helical" evidence="1">
    <location>
        <begin position="94"/>
        <end position="116"/>
    </location>
</feature>
<dbReference type="InterPro" id="IPR032623">
    <property type="entry name" value="FecR_N"/>
</dbReference>
<accession>A0A2W5QMM0</accession>
<dbReference type="AlphaFoldDB" id="A0A2W5QMM0"/>
<evidence type="ECO:0000313" key="5">
    <source>
        <dbReference type="Proteomes" id="UP000249082"/>
    </source>
</evidence>
<gene>
    <name evidence="4" type="ORF">DI555_07800</name>
</gene>
<dbReference type="InterPro" id="IPR006860">
    <property type="entry name" value="FecR"/>
</dbReference>